<accession>A0A2P2P1B0</accession>
<sequence>MRLPRCNRIYRFHPETVLSFHTMGKRPTYLAGGWLSSSPVGHSKLHKGMFCKLYRV</sequence>
<dbReference type="EMBL" id="GGEC01067897">
    <property type="protein sequence ID" value="MBX48381.1"/>
    <property type="molecule type" value="Transcribed_RNA"/>
</dbReference>
<reference evidence="1" key="1">
    <citation type="submission" date="2018-02" db="EMBL/GenBank/DDBJ databases">
        <title>Rhizophora mucronata_Transcriptome.</title>
        <authorList>
            <person name="Meera S.P."/>
            <person name="Sreeshan A."/>
            <person name="Augustine A."/>
        </authorList>
    </citation>
    <scope>NUCLEOTIDE SEQUENCE</scope>
    <source>
        <tissue evidence="1">Leaf</tissue>
    </source>
</reference>
<name>A0A2P2P1B0_RHIMU</name>
<proteinExistence type="predicted"/>
<protein>
    <submittedName>
        <fullName evidence="1">Uncharacterized protein</fullName>
    </submittedName>
</protein>
<evidence type="ECO:0000313" key="1">
    <source>
        <dbReference type="EMBL" id="MBX48381.1"/>
    </source>
</evidence>
<organism evidence="1">
    <name type="scientific">Rhizophora mucronata</name>
    <name type="common">Asiatic mangrove</name>
    <dbReference type="NCBI Taxonomy" id="61149"/>
    <lineage>
        <taxon>Eukaryota</taxon>
        <taxon>Viridiplantae</taxon>
        <taxon>Streptophyta</taxon>
        <taxon>Embryophyta</taxon>
        <taxon>Tracheophyta</taxon>
        <taxon>Spermatophyta</taxon>
        <taxon>Magnoliopsida</taxon>
        <taxon>eudicotyledons</taxon>
        <taxon>Gunneridae</taxon>
        <taxon>Pentapetalae</taxon>
        <taxon>rosids</taxon>
        <taxon>fabids</taxon>
        <taxon>Malpighiales</taxon>
        <taxon>Rhizophoraceae</taxon>
        <taxon>Rhizophora</taxon>
    </lineage>
</organism>
<dbReference type="AlphaFoldDB" id="A0A2P2P1B0"/>